<evidence type="ECO:0000259" key="1">
    <source>
        <dbReference type="Pfam" id="PF00144"/>
    </source>
</evidence>
<dbReference type="InterPro" id="IPR050789">
    <property type="entry name" value="Diverse_Enzym_Activities"/>
</dbReference>
<proteinExistence type="predicted"/>
<organism evidence="2 3">
    <name type="scientific">Polychaeton citri CBS 116435</name>
    <dbReference type="NCBI Taxonomy" id="1314669"/>
    <lineage>
        <taxon>Eukaryota</taxon>
        <taxon>Fungi</taxon>
        <taxon>Dikarya</taxon>
        <taxon>Ascomycota</taxon>
        <taxon>Pezizomycotina</taxon>
        <taxon>Dothideomycetes</taxon>
        <taxon>Dothideomycetidae</taxon>
        <taxon>Capnodiales</taxon>
        <taxon>Capnodiaceae</taxon>
        <taxon>Polychaeton</taxon>
    </lineage>
</organism>
<dbReference type="OrthoDB" id="5946976at2759"/>
<feature type="domain" description="Beta-lactamase-related" evidence="1">
    <location>
        <begin position="76"/>
        <end position="357"/>
    </location>
</feature>
<dbReference type="InterPro" id="IPR001466">
    <property type="entry name" value="Beta-lactam-related"/>
</dbReference>
<dbReference type="EMBL" id="MU003769">
    <property type="protein sequence ID" value="KAF2724951.1"/>
    <property type="molecule type" value="Genomic_DNA"/>
</dbReference>
<dbReference type="InterPro" id="IPR012338">
    <property type="entry name" value="Beta-lactam/transpept-like"/>
</dbReference>
<name>A0A9P4UTP5_9PEZI</name>
<dbReference type="PANTHER" id="PTHR43283">
    <property type="entry name" value="BETA-LACTAMASE-RELATED"/>
    <property type="match status" value="1"/>
</dbReference>
<dbReference type="Pfam" id="PF00144">
    <property type="entry name" value="Beta-lactamase"/>
    <property type="match status" value="1"/>
</dbReference>
<keyword evidence="3" id="KW-1185">Reference proteome</keyword>
<protein>
    <submittedName>
        <fullName evidence="2">Beta-lactamase/transpeptidase-like protein</fullName>
    </submittedName>
</protein>
<dbReference type="Proteomes" id="UP000799441">
    <property type="component" value="Unassembled WGS sequence"/>
</dbReference>
<comment type="caution">
    <text evidence="2">The sequence shown here is derived from an EMBL/GenBank/DDBJ whole genome shotgun (WGS) entry which is preliminary data.</text>
</comment>
<evidence type="ECO:0000313" key="2">
    <source>
        <dbReference type="EMBL" id="KAF2724951.1"/>
    </source>
</evidence>
<dbReference type="PANTHER" id="PTHR43283:SF7">
    <property type="entry name" value="BETA-LACTAMASE-RELATED DOMAIN-CONTAINING PROTEIN"/>
    <property type="match status" value="1"/>
</dbReference>
<accession>A0A9P4UTP5</accession>
<sequence>MSTSASNVTLSNWRTGPYSRWAFRNVGELIDTQSISRPTEASSLSGSDNELLDEFDIPFQEQNITWKDYLSNSATDAVVILHRGHVVYERYFNGNGPDSKHIVMSVSKSIFGLITGILSSQGKLDTDDAVTKFVPELAESKVYGKCTLRHLLDMRSGNQVSDQNQEYRAAIGWAPPEGEGPTQSMFEYIAGLDGAGSKEPGGAFEYNSINTDLLGWCLERATGSKLAELATELLWKPMGAEFDAGITLDKAGNGRAAGGVCASVRDVARVGRLIARKGDGVVPATWVEDMIGKGDTKAWAEGVFSALPDFAGDAYRSCWISNAGRRELTALGVYGQMLAVDVENDVVMAKTSSQPEAADVKDIVLGRRAFREVVKQLQK</sequence>
<reference evidence="2" key="1">
    <citation type="journal article" date="2020" name="Stud. Mycol.">
        <title>101 Dothideomycetes genomes: a test case for predicting lifestyles and emergence of pathogens.</title>
        <authorList>
            <person name="Haridas S."/>
            <person name="Albert R."/>
            <person name="Binder M."/>
            <person name="Bloem J."/>
            <person name="Labutti K."/>
            <person name="Salamov A."/>
            <person name="Andreopoulos B."/>
            <person name="Baker S."/>
            <person name="Barry K."/>
            <person name="Bills G."/>
            <person name="Bluhm B."/>
            <person name="Cannon C."/>
            <person name="Castanera R."/>
            <person name="Culley D."/>
            <person name="Daum C."/>
            <person name="Ezra D."/>
            <person name="Gonzalez J."/>
            <person name="Henrissat B."/>
            <person name="Kuo A."/>
            <person name="Liang C."/>
            <person name="Lipzen A."/>
            <person name="Lutzoni F."/>
            <person name="Magnuson J."/>
            <person name="Mondo S."/>
            <person name="Nolan M."/>
            <person name="Ohm R."/>
            <person name="Pangilinan J."/>
            <person name="Park H.-J."/>
            <person name="Ramirez L."/>
            <person name="Alfaro M."/>
            <person name="Sun H."/>
            <person name="Tritt A."/>
            <person name="Yoshinaga Y."/>
            <person name="Zwiers L.-H."/>
            <person name="Turgeon B."/>
            <person name="Goodwin S."/>
            <person name="Spatafora J."/>
            <person name="Crous P."/>
            <person name="Grigoriev I."/>
        </authorList>
    </citation>
    <scope>NUCLEOTIDE SEQUENCE</scope>
    <source>
        <strain evidence="2">CBS 116435</strain>
    </source>
</reference>
<dbReference type="AlphaFoldDB" id="A0A9P4UTP5"/>
<gene>
    <name evidence="2" type="ORF">K431DRAFT_300362</name>
</gene>
<dbReference type="SUPFAM" id="SSF56601">
    <property type="entry name" value="beta-lactamase/transpeptidase-like"/>
    <property type="match status" value="1"/>
</dbReference>
<dbReference type="Gene3D" id="3.40.710.10">
    <property type="entry name" value="DD-peptidase/beta-lactamase superfamily"/>
    <property type="match status" value="1"/>
</dbReference>
<evidence type="ECO:0000313" key="3">
    <source>
        <dbReference type="Proteomes" id="UP000799441"/>
    </source>
</evidence>